<evidence type="ECO:0000256" key="1">
    <source>
        <dbReference type="SAM" id="MobiDB-lite"/>
    </source>
</evidence>
<feature type="region of interest" description="Disordered" evidence="1">
    <location>
        <begin position="149"/>
        <end position="196"/>
    </location>
</feature>
<organism evidence="2 3">
    <name type="scientific">Suillus fuscotomentosus</name>
    <dbReference type="NCBI Taxonomy" id="1912939"/>
    <lineage>
        <taxon>Eukaryota</taxon>
        <taxon>Fungi</taxon>
        <taxon>Dikarya</taxon>
        <taxon>Basidiomycota</taxon>
        <taxon>Agaricomycotina</taxon>
        <taxon>Agaricomycetes</taxon>
        <taxon>Agaricomycetidae</taxon>
        <taxon>Boletales</taxon>
        <taxon>Suillineae</taxon>
        <taxon>Suillaceae</taxon>
        <taxon>Suillus</taxon>
    </lineage>
</organism>
<dbReference type="AlphaFoldDB" id="A0AAD4E3D3"/>
<dbReference type="Proteomes" id="UP001195769">
    <property type="component" value="Unassembled WGS sequence"/>
</dbReference>
<evidence type="ECO:0000313" key="2">
    <source>
        <dbReference type="EMBL" id="KAG1898956.1"/>
    </source>
</evidence>
<proteinExistence type="predicted"/>
<evidence type="ECO:0000313" key="3">
    <source>
        <dbReference type="Proteomes" id="UP001195769"/>
    </source>
</evidence>
<reference evidence="2" key="1">
    <citation type="journal article" date="2020" name="New Phytol.">
        <title>Comparative genomics reveals dynamic genome evolution in host specialist ectomycorrhizal fungi.</title>
        <authorList>
            <person name="Lofgren L.A."/>
            <person name="Nguyen N.H."/>
            <person name="Vilgalys R."/>
            <person name="Ruytinx J."/>
            <person name="Liao H.L."/>
            <person name="Branco S."/>
            <person name="Kuo A."/>
            <person name="LaButti K."/>
            <person name="Lipzen A."/>
            <person name="Andreopoulos W."/>
            <person name="Pangilinan J."/>
            <person name="Riley R."/>
            <person name="Hundley H."/>
            <person name="Na H."/>
            <person name="Barry K."/>
            <person name="Grigoriev I.V."/>
            <person name="Stajich J.E."/>
            <person name="Kennedy P.G."/>
        </authorList>
    </citation>
    <scope>NUCLEOTIDE SEQUENCE</scope>
    <source>
        <strain evidence="2">FC203</strain>
    </source>
</reference>
<dbReference type="RefSeq" id="XP_041224532.1">
    <property type="nucleotide sequence ID" value="XM_041371801.1"/>
</dbReference>
<dbReference type="GeneID" id="64666099"/>
<feature type="compositionally biased region" description="Polar residues" evidence="1">
    <location>
        <begin position="164"/>
        <end position="196"/>
    </location>
</feature>
<accession>A0AAD4E3D3</accession>
<feature type="compositionally biased region" description="Low complexity" evidence="1">
    <location>
        <begin position="149"/>
        <end position="159"/>
    </location>
</feature>
<sequence length="196" mass="22364">MHRSMLVDGRYGQYKCAEHRQAPHCSPVCNSMPKYTVLPHMSLHFGLYEDERVEDNTDPEDEHTLTAYGDLSLSPEEKLGFPPNELRRRNQLRLKARRKSPQYSPPIPDEKFWDPLTFSQISTPLTPAEFFNRFRHSVRRAFQLAQAEAAEAEARSCAADPGESTFSDSNASYDSEPGQSVTETASETWNSEMGYR</sequence>
<keyword evidence="3" id="KW-1185">Reference proteome</keyword>
<dbReference type="EMBL" id="JABBWK010000035">
    <property type="protein sequence ID" value="KAG1898956.1"/>
    <property type="molecule type" value="Genomic_DNA"/>
</dbReference>
<name>A0AAD4E3D3_9AGAM</name>
<gene>
    <name evidence="2" type="ORF">F5891DRAFT_431847</name>
</gene>
<protein>
    <submittedName>
        <fullName evidence="2">Uncharacterized protein</fullName>
    </submittedName>
</protein>
<comment type="caution">
    <text evidence="2">The sequence shown here is derived from an EMBL/GenBank/DDBJ whole genome shotgun (WGS) entry which is preliminary data.</text>
</comment>